<evidence type="ECO:0000313" key="2">
    <source>
        <dbReference type="Proteomes" id="UP000663827"/>
    </source>
</evidence>
<proteinExistence type="predicted"/>
<organism evidence="1 2">
    <name type="scientific">Rhizoctonia solani</name>
    <dbReference type="NCBI Taxonomy" id="456999"/>
    <lineage>
        <taxon>Eukaryota</taxon>
        <taxon>Fungi</taxon>
        <taxon>Dikarya</taxon>
        <taxon>Basidiomycota</taxon>
        <taxon>Agaricomycotina</taxon>
        <taxon>Agaricomycetes</taxon>
        <taxon>Cantharellales</taxon>
        <taxon>Ceratobasidiaceae</taxon>
        <taxon>Rhizoctonia</taxon>
    </lineage>
</organism>
<comment type="caution">
    <text evidence="1">The sequence shown here is derived from an EMBL/GenBank/DDBJ whole genome shotgun (WGS) entry which is preliminary data.</text>
</comment>
<dbReference type="EMBL" id="CAJNJQ010001014">
    <property type="protein sequence ID" value="CAE7114674.1"/>
    <property type="molecule type" value="Genomic_DNA"/>
</dbReference>
<dbReference type="Proteomes" id="UP000663827">
    <property type="component" value="Unassembled WGS sequence"/>
</dbReference>
<sequence>MEEKARRANKKIHPSSKVSESKYGGRAYARVSGKLRTHLNLRGAWIVTSLLRNRIDPYCGLAPDGCASGQTDGLRIKLHRMKQTVDDVESTSTWVIVCIRDMMYRVNADVRINRSLIILKTALRYFSPANYANLVGYGGYSEPGLFRVSLGAGTNIKRNLGFLSPDPPEYFAPFRTAYSMAQRERPTLQNNFPTELLDMILRFPDAEDARSAARAHPNFRGSIEGWVPIHVHVPQGDARAGLTNALNEYTSNPKTVILDIDFTHPQSQEDTIQCISEMQRIRYLGLRQYLPARQTVRRDHPERPTICAYPSPLPASLIRDSGGNLRHLTHLELSSLSISFRALQELSQLTHLKLTVTRSHDGYDHYEALQYIRVASNCPMIWFEIGLHTFVYADYDAGNGPQIFQQCVNNWPELKVLNLISDSEGLIPKISGDRPVLGPGFAMSCVQRLREFAPESLKLEQISLGVVPTVRIGTLIPLEGTPAHILDAGVEGPHSLPGLADAFRSACPKLETFRCIIPYINRGDEKGEYYQVVRAVWTGQEGRWQCMREKRGEQPLMVFGKEWEN</sequence>
<gene>
    <name evidence="1" type="ORF">RDB_LOCUS51336</name>
</gene>
<accession>A0A8H3DXC5</accession>
<evidence type="ECO:0000313" key="1">
    <source>
        <dbReference type="EMBL" id="CAE7114674.1"/>
    </source>
</evidence>
<protein>
    <submittedName>
        <fullName evidence="1">Uncharacterized protein</fullName>
    </submittedName>
</protein>
<dbReference type="AlphaFoldDB" id="A0A8H3DXC5"/>
<name>A0A8H3DXC5_9AGAM</name>
<reference evidence="1" key="1">
    <citation type="submission" date="2021-01" db="EMBL/GenBank/DDBJ databases">
        <authorList>
            <person name="Kaushik A."/>
        </authorList>
    </citation>
    <scope>NUCLEOTIDE SEQUENCE</scope>
    <source>
        <strain evidence="1">AG5</strain>
    </source>
</reference>